<dbReference type="InParanoid" id="A0A061EIJ8"/>
<dbReference type="HOGENOM" id="CLU_2626943_0_0_1"/>
<dbReference type="Proteomes" id="UP000026915">
    <property type="component" value="Chromosome 4"/>
</dbReference>
<organism evidence="1 2">
    <name type="scientific">Theobroma cacao</name>
    <name type="common">Cacao</name>
    <name type="synonym">Cocoa</name>
    <dbReference type="NCBI Taxonomy" id="3641"/>
    <lineage>
        <taxon>Eukaryota</taxon>
        <taxon>Viridiplantae</taxon>
        <taxon>Streptophyta</taxon>
        <taxon>Embryophyta</taxon>
        <taxon>Tracheophyta</taxon>
        <taxon>Spermatophyta</taxon>
        <taxon>Magnoliopsida</taxon>
        <taxon>eudicotyledons</taxon>
        <taxon>Gunneridae</taxon>
        <taxon>Pentapetalae</taxon>
        <taxon>rosids</taxon>
        <taxon>malvids</taxon>
        <taxon>Malvales</taxon>
        <taxon>Malvaceae</taxon>
        <taxon>Byttnerioideae</taxon>
        <taxon>Theobroma</taxon>
    </lineage>
</organism>
<keyword evidence="2" id="KW-1185">Reference proteome</keyword>
<evidence type="ECO:0000313" key="1">
    <source>
        <dbReference type="EMBL" id="EOY04850.1"/>
    </source>
</evidence>
<dbReference type="AlphaFoldDB" id="A0A061EIJ8"/>
<reference evidence="1 2" key="1">
    <citation type="journal article" date="2013" name="Genome Biol.">
        <title>The genome sequence of the most widely cultivated cacao type and its use to identify candidate genes regulating pod color.</title>
        <authorList>
            <person name="Motamayor J.C."/>
            <person name="Mockaitis K."/>
            <person name="Schmutz J."/>
            <person name="Haiminen N."/>
            <person name="Iii D.L."/>
            <person name="Cornejo O."/>
            <person name="Findley S.D."/>
            <person name="Zheng P."/>
            <person name="Utro F."/>
            <person name="Royaert S."/>
            <person name="Saski C."/>
            <person name="Jenkins J."/>
            <person name="Podicheti R."/>
            <person name="Zhao M."/>
            <person name="Scheffler B.E."/>
            <person name="Stack J.C."/>
            <person name="Feltus F.A."/>
            <person name="Mustiga G.M."/>
            <person name="Amores F."/>
            <person name="Phillips W."/>
            <person name="Marelli J.P."/>
            <person name="May G.D."/>
            <person name="Shapiro H."/>
            <person name="Ma J."/>
            <person name="Bustamante C.D."/>
            <person name="Schnell R.J."/>
            <person name="Main D."/>
            <person name="Gilbert D."/>
            <person name="Parida L."/>
            <person name="Kuhn D.N."/>
        </authorList>
    </citation>
    <scope>NUCLEOTIDE SEQUENCE [LARGE SCALE GENOMIC DNA]</scope>
    <source>
        <strain evidence="2">cv. Matina 1-6</strain>
    </source>
</reference>
<dbReference type="EMBL" id="CM001882">
    <property type="protein sequence ID" value="EOY04850.1"/>
    <property type="molecule type" value="Genomic_DNA"/>
</dbReference>
<accession>A0A061EIJ8</accession>
<name>A0A061EIJ8_THECC</name>
<evidence type="ECO:0000313" key="2">
    <source>
        <dbReference type="Proteomes" id="UP000026915"/>
    </source>
</evidence>
<protein>
    <submittedName>
        <fullName evidence="1">Uncharacterized protein</fullName>
    </submittedName>
</protein>
<proteinExistence type="predicted"/>
<dbReference type="Gramene" id="EOY04850">
    <property type="protein sequence ID" value="EOY04850"/>
    <property type="gene ID" value="TCM_020018"/>
</dbReference>
<gene>
    <name evidence="1" type="ORF">TCM_020018</name>
</gene>
<sequence>MNKVQGITICKNRIPDLSLKKMISQLGQRHHCKFIIHSRKKKDTKMETRDLRDFLRIHGCCTKREHVNSRDKRHRTRV</sequence>